<evidence type="ECO:0000313" key="1">
    <source>
        <dbReference type="EMBL" id="SCX80761.1"/>
    </source>
</evidence>
<name>A0ABY0L7Q3_9FLAO</name>
<evidence type="ECO:0008006" key="3">
    <source>
        <dbReference type="Google" id="ProtNLM"/>
    </source>
</evidence>
<reference evidence="1 2" key="1">
    <citation type="submission" date="2016-10" db="EMBL/GenBank/DDBJ databases">
        <authorList>
            <person name="Varghese N."/>
            <person name="Submissions S."/>
        </authorList>
    </citation>
    <scope>NUCLEOTIDE SEQUENCE [LARGE SCALE GENOMIC DNA]</scope>
    <source>
        <strain evidence="1 2">CGMCC 1.6859</strain>
    </source>
</reference>
<organism evidence="1 2">
    <name type="scientific">Flavobacterium anhuiense</name>
    <dbReference type="NCBI Taxonomy" id="459526"/>
    <lineage>
        <taxon>Bacteria</taxon>
        <taxon>Pseudomonadati</taxon>
        <taxon>Bacteroidota</taxon>
        <taxon>Flavobacteriia</taxon>
        <taxon>Flavobacteriales</taxon>
        <taxon>Flavobacteriaceae</taxon>
        <taxon>Flavobacterium</taxon>
    </lineage>
</organism>
<gene>
    <name evidence="1" type="ORF">SAMN02927916_0392</name>
</gene>
<accession>A0ABY0L7Q3</accession>
<dbReference type="Pfam" id="PF05593">
    <property type="entry name" value="RHS_repeat"/>
    <property type="match status" value="1"/>
</dbReference>
<proteinExistence type="predicted"/>
<keyword evidence="2" id="KW-1185">Reference proteome</keyword>
<dbReference type="InterPro" id="IPR031325">
    <property type="entry name" value="RHS_repeat"/>
</dbReference>
<dbReference type="EMBL" id="FMVC01000001">
    <property type="protein sequence ID" value="SCX80761.1"/>
    <property type="molecule type" value="Genomic_DNA"/>
</dbReference>
<comment type="caution">
    <text evidence="1">The sequence shown here is derived from an EMBL/GenBank/DDBJ whole genome shotgun (WGS) entry which is preliminary data.</text>
</comment>
<dbReference type="RefSeq" id="WP_091128197.1">
    <property type="nucleotide sequence ID" value="NZ_FMVC01000001.1"/>
</dbReference>
<dbReference type="Proteomes" id="UP000199307">
    <property type="component" value="Unassembled WGS sequence"/>
</dbReference>
<protein>
    <recommendedName>
        <fullName evidence="3">YD repeat-containing protein</fullName>
    </recommendedName>
</protein>
<evidence type="ECO:0000313" key="2">
    <source>
        <dbReference type="Proteomes" id="UP000199307"/>
    </source>
</evidence>
<sequence length="1699" mass="187902">MNKLTQNYNFFSFLLLFFICNLTTIPNLYAQGPNAPEASGFEPVDATDMVSLLTGDMTYVVPLLNVPSPEGGYPIALSYHAGIAVDQEASWVGLGWVLNPGTINRNVNGYPDDWKDGLVREYAYDEGGSASSSAVSIGYGVPGEWSVGVGVSWGSNRSLGGSISASVGGVYGSIGTDGASVGIGFNDQIGVSASVGFNGSFGVGVDIGAKGSDSSVSLGIGYGQTGINGSLGISQKTGKGISSGIGISLSSAGMSINSRIQSFGTSASIAFNNSIKATDYNVSNKEVSFALVSPYGYFSFGKNTTTWELLSVGSNTIDGAFYHYDPDTSYSTDFLSINLNVKVNTVRLNDTFEVDTEAIFEQNSKSSYTNSNNGIFSNLDNYNVTSQGLSGAIAPMILNNTRVIPFTGIRVDSKVNYDMYAYYDHSSLSNLNKSVTIKPIQFNFCNTANSYLNVLPSKISYTEGQGVQLTNTLAPSPIPNGYSYSQDQTLIYKANSYNETQNRKRDGQYIEYFTIAEINSGVAASKGFLDVENNFPRNLNSIGYANTTSEKFNSNFDSGIGGFKITSIDGKTYHYSLGVYQAEQVRRLYGIAGDKTEDKAHMDRMHVNPYATHWLLTAITGPDYIKSDVNRKYPDEGDYGYWVRFDYGKWSDGYIWRTPSKPVDMFNKVKEYSWGRKQIYYLDKIKTRSHTALFIKNLREDNASNAMIYKNMYHYRTSSTNYMNVSSNPLLKLEKIILLKNEVANTLNKNRGTPLTSVKTYNYSIGAETKSWYSESWVEVDYYLRQYSVNLSSNVFDTNDITGLNLENKALKVIDFNHDYTLANGATNSSTGKLTLKSVNFKGKQGIGIIPPIKFDYGYNYSYNLSKKNDFGYYENIPQAWSLNKITTPTGGNINITYEPDSYGKVAIKNGKVFTSKLKFTFLSDPPRGAGEDVTSMQNAPKGITRIKIEIDNQDPTATGIRLADYFDAAKPFFMDMWYSVMYNHASAGYDRASVNIDKANATIVELNSSLNYMIVDVMASSPAFRDVFKHSAEPVSALYASNEYSGVTNSNLPRFELAWDGSSGHRQYSMRHTVVGNKITPNNNSGIRVKQITVNDNAGKTYSTNYNYNNPITGKTSGIIPYYPEPNYMVNQQAPYISLLPGPIVTYEYVTESSNDIKKQYKFKVLEEISESNNLISFGDLLQISSSKENPSTNVFLKNVAVKNNLQSLGRIEEIKVSNAKDQILQQSKNNYETITDYFSLGQSQQSNFCGKVIQENFYNNNSVSSTYKNFYSVSSITNIDTNLQSTTTMQGGYTNTTYFDQFDPLTGQVIETRTVSSDGKSFKTKIVPAYFKNEYAEMGSKVDNPTYKNMLTQTAVNYSYIKDNGTWKETGVGITTWSNIWTYQDMAGTSVNIPVTAPADQKIWRIHKTYVWNGVKDINGIFTNYNSTTGSKDDNFDWTIGVGQPSQWKQVSEITLYDHFSAPLETKDINGNYVSTKMGDNNTKITAVGNAGYNEMFFAGGESSLIAGYANFIEPEVIMNNASFNTTYSHTGKKSIAVASNSQFGVAMKSGQHRAGRYKVSVWVEKSNASKARINNNGTIVDFSESYPAGNWVLKVGYVNATSGVYSIYLTSADTSIVYFDDLMIRPISSSITGYVYNEWDELTHIIGNNGLATRFEYDNAGRLIKTYSEVLDDAANQVTGGFKLSKTNTYNNRYLN</sequence>